<accession>B2W701</accession>
<protein>
    <submittedName>
        <fullName evidence="2">Uncharacterized protein</fullName>
    </submittedName>
</protein>
<sequence>MLQLPSRPPLAAILLASEQAHEDSPQDSPGTVDLHARRPVVGSRPGPLSEAVPKALLRRRSVDVAAWEAWADRSAKALLRVVRIVTLNHLRLSSALPLQGTERRARLEWDVGF</sequence>
<organism evidence="2 3">
    <name type="scientific">Pyrenophora tritici-repentis (strain Pt-1C-BFP)</name>
    <name type="common">Wheat tan spot fungus</name>
    <name type="synonym">Drechslera tritici-repentis</name>
    <dbReference type="NCBI Taxonomy" id="426418"/>
    <lineage>
        <taxon>Eukaryota</taxon>
        <taxon>Fungi</taxon>
        <taxon>Dikarya</taxon>
        <taxon>Ascomycota</taxon>
        <taxon>Pezizomycotina</taxon>
        <taxon>Dothideomycetes</taxon>
        <taxon>Pleosporomycetidae</taxon>
        <taxon>Pleosporales</taxon>
        <taxon>Pleosporineae</taxon>
        <taxon>Pleosporaceae</taxon>
        <taxon>Pyrenophora</taxon>
    </lineage>
</organism>
<dbReference type="AlphaFoldDB" id="B2W701"/>
<evidence type="ECO:0000313" key="2">
    <source>
        <dbReference type="EMBL" id="EDU48509.1"/>
    </source>
</evidence>
<gene>
    <name evidence="2" type="ORF">PTRG_05589</name>
</gene>
<name>B2W701_PYRTR</name>
<evidence type="ECO:0000256" key="1">
    <source>
        <dbReference type="SAM" id="MobiDB-lite"/>
    </source>
</evidence>
<proteinExistence type="predicted"/>
<dbReference type="Proteomes" id="UP000001471">
    <property type="component" value="Unassembled WGS sequence"/>
</dbReference>
<dbReference type="HOGENOM" id="CLU_2134835_0_0_1"/>
<dbReference type="EMBL" id="DS231619">
    <property type="protein sequence ID" value="EDU48509.1"/>
    <property type="molecule type" value="Genomic_DNA"/>
</dbReference>
<reference evidence="3" key="1">
    <citation type="journal article" date="2013" name="G3 (Bethesda)">
        <title>Comparative genomics of a plant-pathogenic fungus, Pyrenophora tritici-repentis, reveals transduplication and the impact of repeat elements on pathogenicity and population divergence.</title>
        <authorList>
            <person name="Manning V.A."/>
            <person name="Pandelova I."/>
            <person name="Dhillon B."/>
            <person name="Wilhelm L.J."/>
            <person name="Goodwin S.B."/>
            <person name="Berlin A.M."/>
            <person name="Figueroa M."/>
            <person name="Freitag M."/>
            <person name="Hane J.K."/>
            <person name="Henrissat B."/>
            <person name="Holman W.H."/>
            <person name="Kodira C.D."/>
            <person name="Martin J."/>
            <person name="Oliver R.P."/>
            <person name="Robbertse B."/>
            <person name="Schackwitz W."/>
            <person name="Schwartz D.C."/>
            <person name="Spatafora J.W."/>
            <person name="Turgeon B.G."/>
            <person name="Yandava C."/>
            <person name="Young S."/>
            <person name="Zhou S."/>
            <person name="Zeng Q."/>
            <person name="Grigoriev I.V."/>
            <person name="Ma L.-J."/>
            <person name="Ciuffetti L.M."/>
        </authorList>
    </citation>
    <scope>NUCLEOTIDE SEQUENCE [LARGE SCALE GENOMIC DNA]</scope>
    <source>
        <strain evidence="3">Pt-1C-BFP</strain>
    </source>
</reference>
<dbReference type="InParanoid" id="B2W701"/>
<evidence type="ECO:0000313" key="3">
    <source>
        <dbReference type="Proteomes" id="UP000001471"/>
    </source>
</evidence>
<feature type="region of interest" description="Disordered" evidence="1">
    <location>
        <begin position="18"/>
        <end position="47"/>
    </location>
</feature>